<gene>
    <name evidence="1" type="ORF">M421DRAFT_349034</name>
</gene>
<dbReference type="GeneID" id="54347205"/>
<proteinExistence type="predicted"/>
<dbReference type="AlphaFoldDB" id="A0A6A5R3Z0"/>
<accession>A0A6A5R3Z0</accession>
<dbReference type="EMBL" id="ML979015">
    <property type="protein sequence ID" value="KAF1922795.1"/>
    <property type="molecule type" value="Genomic_DNA"/>
</dbReference>
<organism evidence="1 2">
    <name type="scientific">Didymella exigua CBS 183.55</name>
    <dbReference type="NCBI Taxonomy" id="1150837"/>
    <lineage>
        <taxon>Eukaryota</taxon>
        <taxon>Fungi</taxon>
        <taxon>Dikarya</taxon>
        <taxon>Ascomycota</taxon>
        <taxon>Pezizomycotina</taxon>
        <taxon>Dothideomycetes</taxon>
        <taxon>Pleosporomycetidae</taxon>
        <taxon>Pleosporales</taxon>
        <taxon>Pleosporineae</taxon>
        <taxon>Didymellaceae</taxon>
        <taxon>Didymella</taxon>
    </lineage>
</organism>
<name>A0A6A5R3Z0_9PLEO</name>
<evidence type="ECO:0008006" key="3">
    <source>
        <dbReference type="Google" id="ProtNLM"/>
    </source>
</evidence>
<keyword evidence="2" id="KW-1185">Reference proteome</keyword>
<evidence type="ECO:0000313" key="2">
    <source>
        <dbReference type="Proteomes" id="UP000800082"/>
    </source>
</evidence>
<evidence type="ECO:0000313" key="1">
    <source>
        <dbReference type="EMBL" id="KAF1922795.1"/>
    </source>
</evidence>
<dbReference type="OrthoDB" id="3800809at2759"/>
<protein>
    <recommendedName>
        <fullName evidence="3">RanBP2-type domain-containing protein</fullName>
    </recommendedName>
</protein>
<dbReference type="Proteomes" id="UP000800082">
    <property type="component" value="Unassembled WGS sequence"/>
</dbReference>
<sequence>MQQAKMAAFSKSASIEVDVAPTHRHYLGLQHFHRDESPMSVCSMPAASVLDTAWFSRRASDGPSAYTVVGSSSSPVVADRHMDHHQSAAPSDGNTVWYCSSCNNGPMGTWYTACTSCGHHYCAYCTVEEVP</sequence>
<reference evidence="1" key="1">
    <citation type="journal article" date="2020" name="Stud. Mycol.">
        <title>101 Dothideomycetes genomes: a test case for predicting lifestyles and emergence of pathogens.</title>
        <authorList>
            <person name="Haridas S."/>
            <person name="Albert R."/>
            <person name="Binder M."/>
            <person name="Bloem J."/>
            <person name="Labutti K."/>
            <person name="Salamov A."/>
            <person name="Andreopoulos B."/>
            <person name="Baker S."/>
            <person name="Barry K."/>
            <person name="Bills G."/>
            <person name="Bluhm B."/>
            <person name="Cannon C."/>
            <person name="Castanera R."/>
            <person name="Culley D."/>
            <person name="Daum C."/>
            <person name="Ezra D."/>
            <person name="Gonzalez J."/>
            <person name="Henrissat B."/>
            <person name="Kuo A."/>
            <person name="Liang C."/>
            <person name="Lipzen A."/>
            <person name="Lutzoni F."/>
            <person name="Magnuson J."/>
            <person name="Mondo S."/>
            <person name="Nolan M."/>
            <person name="Ohm R."/>
            <person name="Pangilinan J."/>
            <person name="Park H.-J."/>
            <person name="Ramirez L."/>
            <person name="Alfaro M."/>
            <person name="Sun H."/>
            <person name="Tritt A."/>
            <person name="Yoshinaga Y."/>
            <person name="Zwiers L.-H."/>
            <person name="Turgeon B."/>
            <person name="Goodwin S."/>
            <person name="Spatafora J."/>
            <person name="Crous P."/>
            <person name="Grigoriev I."/>
        </authorList>
    </citation>
    <scope>NUCLEOTIDE SEQUENCE</scope>
    <source>
        <strain evidence="1">CBS 183.55</strain>
    </source>
</reference>
<dbReference type="RefSeq" id="XP_033443048.1">
    <property type="nucleotide sequence ID" value="XM_033589558.1"/>
</dbReference>